<dbReference type="AlphaFoldDB" id="A0A1H0YM52"/>
<sequence length="159" mass="17726">MKQMEQMETSRRPHRAPVYPAIPEKRNRLTLRVIACDGYCMRTITYAGETVTTTDDVAEALVKLTAAVAKNGRAEAVRIPIVTEDHARVGTADLVIGVGNDVLSLPLEWDRDEQPDFSQQADELRTHPSYPQPITGGPLLDEEMQATGWDFELDGFDRS</sequence>
<accession>A0A1H0YM52</accession>
<feature type="region of interest" description="Disordered" evidence="1">
    <location>
        <begin position="114"/>
        <end position="140"/>
    </location>
</feature>
<organism evidence="2 3">
    <name type="scientific">Leucobacter chromiiresistens</name>
    <dbReference type="NCBI Taxonomy" id="1079994"/>
    <lineage>
        <taxon>Bacteria</taxon>
        <taxon>Bacillati</taxon>
        <taxon>Actinomycetota</taxon>
        <taxon>Actinomycetes</taxon>
        <taxon>Micrococcales</taxon>
        <taxon>Microbacteriaceae</taxon>
        <taxon>Leucobacter</taxon>
    </lineage>
</organism>
<gene>
    <name evidence="2" type="ORF">SAMN04488565_0999</name>
</gene>
<dbReference type="Proteomes" id="UP000182690">
    <property type="component" value="Unassembled WGS sequence"/>
</dbReference>
<evidence type="ECO:0000313" key="2">
    <source>
        <dbReference type="EMBL" id="SDQ16160.1"/>
    </source>
</evidence>
<dbReference type="STRING" id="1079994.SAMN04488565_0999"/>
<protein>
    <submittedName>
        <fullName evidence="2">Uncharacterized protein</fullName>
    </submittedName>
</protein>
<evidence type="ECO:0000313" key="3">
    <source>
        <dbReference type="Proteomes" id="UP000182690"/>
    </source>
</evidence>
<reference evidence="2 3" key="1">
    <citation type="submission" date="2016-10" db="EMBL/GenBank/DDBJ databases">
        <authorList>
            <person name="de Groot N.N."/>
        </authorList>
    </citation>
    <scope>NUCLEOTIDE SEQUENCE [LARGE SCALE GENOMIC DNA]</scope>
    <source>
        <strain evidence="2 3">DSM 22788</strain>
    </source>
</reference>
<name>A0A1H0YM52_9MICO</name>
<proteinExistence type="predicted"/>
<dbReference type="eggNOG" id="ENOG5030UMR">
    <property type="taxonomic scope" value="Bacteria"/>
</dbReference>
<evidence type="ECO:0000256" key="1">
    <source>
        <dbReference type="SAM" id="MobiDB-lite"/>
    </source>
</evidence>
<dbReference type="EMBL" id="FNKB01000001">
    <property type="protein sequence ID" value="SDQ16160.1"/>
    <property type="molecule type" value="Genomic_DNA"/>
</dbReference>